<dbReference type="InterPro" id="IPR000552">
    <property type="entry name" value="Ribosomal_eL44"/>
</dbReference>
<gene>
    <name evidence="5" type="primary">RPL44</name>
    <name evidence="5" type="ORF">HRR80_001234</name>
</gene>
<dbReference type="GO" id="GO:0005840">
    <property type="term" value="C:ribosome"/>
    <property type="evidence" value="ECO:0007669"/>
    <property type="project" value="UniProtKB-KW"/>
</dbReference>
<proteinExistence type="inferred from homology"/>
<protein>
    <submittedName>
        <fullName evidence="5">40s ribosomal protein L44e</fullName>
    </submittedName>
</protein>
<organism evidence="5 6">
    <name type="scientific">Exophiala dermatitidis</name>
    <name type="common">Black yeast-like fungus</name>
    <name type="synonym">Wangiella dermatitidis</name>
    <dbReference type="NCBI Taxonomy" id="5970"/>
    <lineage>
        <taxon>Eukaryota</taxon>
        <taxon>Fungi</taxon>
        <taxon>Dikarya</taxon>
        <taxon>Ascomycota</taxon>
        <taxon>Pezizomycotina</taxon>
        <taxon>Eurotiomycetes</taxon>
        <taxon>Chaetothyriomycetidae</taxon>
        <taxon>Chaetothyriales</taxon>
        <taxon>Herpotrichiellaceae</taxon>
        <taxon>Exophiala</taxon>
    </lineage>
</organism>
<evidence type="ECO:0000313" key="6">
    <source>
        <dbReference type="Proteomes" id="UP001161757"/>
    </source>
</evidence>
<dbReference type="PROSITE" id="PS01172">
    <property type="entry name" value="RIBOSOMAL_L44E"/>
    <property type="match status" value="1"/>
</dbReference>
<dbReference type="InterPro" id="IPR053708">
    <property type="entry name" value="Ribosomal_LSU_eL42"/>
</dbReference>
<keyword evidence="2 4" id="KW-0689">Ribosomal protein</keyword>
<comment type="similarity">
    <text evidence="1 4">Belongs to the eukaryotic ribosomal protein eL42 family.</text>
</comment>
<evidence type="ECO:0000256" key="2">
    <source>
        <dbReference type="ARBA" id="ARBA00022980"/>
    </source>
</evidence>
<dbReference type="PANTHER" id="PTHR10369">
    <property type="entry name" value="60S RIBOSOMAL PROTEIN L36A/L44"/>
    <property type="match status" value="1"/>
</dbReference>
<name>A0AAN6EZM0_EXODE</name>
<accession>A0AAN6EZM0</accession>
<dbReference type="SUPFAM" id="SSF57829">
    <property type="entry name" value="Zn-binding ribosomal proteins"/>
    <property type="match status" value="1"/>
</dbReference>
<evidence type="ECO:0000313" key="5">
    <source>
        <dbReference type="EMBL" id="KAJ8994522.1"/>
    </source>
</evidence>
<dbReference type="EMBL" id="JAJGCB010000002">
    <property type="protein sequence ID" value="KAJ8994522.1"/>
    <property type="molecule type" value="Genomic_DNA"/>
</dbReference>
<dbReference type="Pfam" id="PF00935">
    <property type="entry name" value="Ribosomal_L44"/>
    <property type="match status" value="1"/>
</dbReference>
<dbReference type="GO" id="GO:0006412">
    <property type="term" value="P:translation"/>
    <property type="evidence" value="ECO:0007669"/>
    <property type="project" value="InterPro"/>
</dbReference>
<evidence type="ECO:0000256" key="1">
    <source>
        <dbReference type="ARBA" id="ARBA00009364"/>
    </source>
</evidence>
<dbReference type="GO" id="GO:1990904">
    <property type="term" value="C:ribonucleoprotein complex"/>
    <property type="evidence" value="ECO:0007669"/>
    <property type="project" value="UniProtKB-KW"/>
</dbReference>
<dbReference type="Gene3D" id="3.10.450.80">
    <property type="match status" value="1"/>
</dbReference>
<dbReference type="AlphaFoldDB" id="A0AAN6EZM0"/>
<evidence type="ECO:0000256" key="4">
    <source>
        <dbReference type="RuleBase" id="RU000666"/>
    </source>
</evidence>
<evidence type="ECO:0000256" key="3">
    <source>
        <dbReference type="ARBA" id="ARBA00023274"/>
    </source>
</evidence>
<keyword evidence="3 4" id="KW-0687">Ribonucleoprotein</keyword>
<sequence>MLRPSPPTEISTISMRFNLARCEGAKRRGGRDFRLIPPRDVSVNNILIFLFRQVNVPKTRRTYCKGKACKKHTQHKVTQYKAGKASLFAQGKRRYDRKQSGYGGQTKPVFHKKAKTTKKVVLRLECTVCKTKAQLSLKRCKHFELGGDKKTKGAALVF</sequence>
<reference evidence="5" key="1">
    <citation type="submission" date="2023-01" db="EMBL/GenBank/DDBJ databases">
        <title>Exophiala dermititidis isolated from Cystic Fibrosis Patient.</title>
        <authorList>
            <person name="Kurbessoian T."/>
            <person name="Crocker A."/>
            <person name="Murante D."/>
            <person name="Hogan D.A."/>
            <person name="Stajich J.E."/>
        </authorList>
    </citation>
    <scope>NUCLEOTIDE SEQUENCE</scope>
    <source>
        <strain evidence="5">Ex8</strain>
    </source>
</reference>
<dbReference type="Proteomes" id="UP001161757">
    <property type="component" value="Unassembled WGS sequence"/>
</dbReference>
<comment type="caution">
    <text evidence="5">The sequence shown here is derived from an EMBL/GenBank/DDBJ whole genome shotgun (WGS) entry which is preliminary data.</text>
</comment>
<dbReference type="InterPro" id="IPR011332">
    <property type="entry name" value="Ribosomal_zn-bd"/>
</dbReference>
<dbReference type="GO" id="GO:0003735">
    <property type="term" value="F:structural constituent of ribosome"/>
    <property type="evidence" value="ECO:0007669"/>
    <property type="project" value="InterPro"/>
</dbReference>
<dbReference type="FunFam" id="3.10.450.80:FF:000001">
    <property type="entry name" value="60S ribosomal protein L44"/>
    <property type="match status" value="1"/>
</dbReference>